<dbReference type="RefSeq" id="WP_316426760.1">
    <property type="nucleotide sequence ID" value="NZ_CP130144.1"/>
</dbReference>
<reference evidence="2" key="2">
    <citation type="submission" date="2023-07" db="EMBL/GenBank/DDBJ databases">
        <authorList>
            <person name="Bai X.-H."/>
            <person name="Wang H.-H."/>
            <person name="Wang J."/>
            <person name="Ma M.-Y."/>
            <person name="Hu H.-H."/>
            <person name="Song Z.-L."/>
            <person name="Ma H.-G."/>
            <person name="Fan Y."/>
            <person name="Du C.-Y."/>
            <person name="Xu J.-C."/>
        </authorList>
    </citation>
    <scope>NUCLEOTIDE SEQUENCE</scope>
    <source>
        <strain evidence="2">CZ1</strain>
    </source>
</reference>
<accession>A0AA96X3J8</accession>
<sequence length="293" mass="34124">MLRSVWSGSSDLDELIEQTLQGGFDGLEGPIPNEIEHRHKLRQKLAEHQLVYIAEATTGIHPDAPEDWWIPQRDRTIQDHLNDLRWTVEHAIDMGAMFVSTMCGYDAWSWQQNVDFFGQALELEQTSGVTISFETHRSRSLFNPWITRDLLAQFPQMKLTCDFSHWCVVCERLLDSEWAILEQCAQRAMHIHCRVGYAQHAQVPDPRAPEYTAALAAHERWWDLIWKAQKQRGFSQVTMNPEFLWDGYMQTLPFTKMPIADVWDVTCWMAERQRQQFMQSGFGEAALINKKLS</sequence>
<proteinExistence type="predicted"/>
<name>A0AA96X3J8_LEPBY</name>
<dbReference type="InterPro" id="IPR036237">
    <property type="entry name" value="Xyl_isomerase-like_sf"/>
</dbReference>
<dbReference type="Gene3D" id="3.20.20.150">
    <property type="entry name" value="Divalent-metal-dependent TIM barrel enzymes"/>
    <property type="match status" value="1"/>
</dbReference>
<organism evidence="2">
    <name type="scientific">Leptolyngbya boryana CZ1</name>
    <dbReference type="NCBI Taxonomy" id="3060204"/>
    <lineage>
        <taxon>Bacteria</taxon>
        <taxon>Bacillati</taxon>
        <taxon>Cyanobacteriota</taxon>
        <taxon>Cyanophyceae</taxon>
        <taxon>Leptolyngbyales</taxon>
        <taxon>Leptolyngbyaceae</taxon>
        <taxon>Leptolyngbya group</taxon>
        <taxon>Leptolyngbya</taxon>
    </lineage>
</organism>
<dbReference type="InterPro" id="IPR013022">
    <property type="entry name" value="Xyl_isomerase-like_TIM-brl"/>
</dbReference>
<feature type="domain" description="Xylose isomerase-like TIM barrel" evidence="1">
    <location>
        <begin position="23"/>
        <end position="193"/>
    </location>
</feature>
<dbReference type="Pfam" id="PF01261">
    <property type="entry name" value="AP_endonuc_2"/>
    <property type="match status" value="1"/>
</dbReference>
<evidence type="ECO:0000259" key="1">
    <source>
        <dbReference type="Pfam" id="PF01261"/>
    </source>
</evidence>
<dbReference type="EMBL" id="CP130144">
    <property type="protein sequence ID" value="WNZ44885.1"/>
    <property type="molecule type" value="Genomic_DNA"/>
</dbReference>
<dbReference type="AlphaFoldDB" id="A0AA96X3J8"/>
<evidence type="ECO:0000313" key="2">
    <source>
        <dbReference type="EMBL" id="WNZ44885.1"/>
    </source>
</evidence>
<protein>
    <submittedName>
        <fullName evidence="2">TIM barrel protein</fullName>
    </submittedName>
</protein>
<reference evidence="2" key="1">
    <citation type="journal article" date="2023" name="Plants (Basel)">
        <title>Genomic Analysis of Leptolyngbya boryana CZ1 Reveals Efficient Carbon Fixation Modules.</title>
        <authorList>
            <person name="Bai X."/>
            <person name="Wang H."/>
            <person name="Cheng W."/>
            <person name="Wang J."/>
            <person name="Ma M."/>
            <person name="Hu H."/>
            <person name="Song Z."/>
            <person name="Ma H."/>
            <person name="Fan Y."/>
            <person name="Du C."/>
            <person name="Xu J."/>
        </authorList>
    </citation>
    <scope>NUCLEOTIDE SEQUENCE</scope>
    <source>
        <strain evidence="2">CZ1</strain>
    </source>
</reference>
<gene>
    <name evidence="2" type="ORF">Q2T42_24120</name>
</gene>
<dbReference type="SUPFAM" id="SSF51658">
    <property type="entry name" value="Xylose isomerase-like"/>
    <property type="match status" value="1"/>
</dbReference>